<accession>A0A0B6YZN3</accession>
<sequence>MCHTRTALSVMMMLTVINKNVTYLVTQVRTSNAKTSSGYIILVAQVLRNEMC</sequence>
<dbReference type="EMBL" id="HACG01014929">
    <property type="protein sequence ID" value="CEK61794.1"/>
    <property type="molecule type" value="Transcribed_RNA"/>
</dbReference>
<protein>
    <submittedName>
        <fullName evidence="1">Uncharacterized protein</fullName>
    </submittedName>
</protein>
<proteinExistence type="predicted"/>
<evidence type="ECO:0000313" key="1">
    <source>
        <dbReference type="EMBL" id="CEK61794.1"/>
    </source>
</evidence>
<organism evidence="1">
    <name type="scientific">Arion vulgaris</name>
    <dbReference type="NCBI Taxonomy" id="1028688"/>
    <lineage>
        <taxon>Eukaryota</taxon>
        <taxon>Metazoa</taxon>
        <taxon>Spiralia</taxon>
        <taxon>Lophotrochozoa</taxon>
        <taxon>Mollusca</taxon>
        <taxon>Gastropoda</taxon>
        <taxon>Heterobranchia</taxon>
        <taxon>Euthyneura</taxon>
        <taxon>Panpulmonata</taxon>
        <taxon>Eupulmonata</taxon>
        <taxon>Stylommatophora</taxon>
        <taxon>Helicina</taxon>
        <taxon>Arionoidea</taxon>
        <taxon>Arionidae</taxon>
        <taxon>Arion</taxon>
    </lineage>
</organism>
<gene>
    <name evidence="1" type="primary">ORF43297</name>
</gene>
<name>A0A0B6YZN3_9EUPU</name>
<reference evidence="1" key="1">
    <citation type="submission" date="2014-12" db="EMBL/GenBank/DDBJ databases">
        <title>Insight into the proteome of Arion vulgaris.</title>
        <authorList>
            <person name="Aradska J."/>
            <person name="Bulat T."/>
            <person name="Smidak R."/>
            <person name="Sarate P."/>
            <person name="Gangsoo J."/>
            <person name="Sialana F."/>
            <person name="Bilban M."/>
            <person name="Lubec G."/>
        </authorList>
    </citation>
    <scope>NUCLEOTIDE SEQUENCE</scope>
    <source>
        <tissue evidence="1">Skin</tissue>
    </source>
</reference>
<dbReference type="AlphaFoldDB" id="A0A0B6YZN3"/>